<gene>
    <name evidence="3" type="ORF">DWQ67_09315</name>
</gene>
<evidence type="ECO:0000313" key="4">
    <source>
        <dbReference type="Proteomes" id="UP000273119"/>
    </source>
</evidence>
<protein>
    <submittedName>
        <fullName evidence="3">DNA-binding protein</fullName>
    </submittedName>
</protein>
<dbReference type="Proteomes" id="UP000273119">
    <property type="component" value="Unassembled WGS sequence"/>
</dbReference>
<sequence length="80" mass="9266">MRLEDVAEELDFSPAATRKLLNDGDLKGIKVGGRGIWRVERSEFEAYIQRLYVATQRSIEAESAPELKKQDQEQEQDQER</sequence>
<dbReference type="InterPro" id="IPR041657">
    <property type="entry name" value="HTH_17"/>
</dbReference>
<dbReference type="EMBL" id="QQXL01000005">
    <property type="protein sequence ID" value="RKW70275.1"/>
    <property type="molecule type" value="Genomic_DNA"/>
</dbReference>
<reference evidence="3 4" key="1">
    <citation type="submission" date="2018-07" db="EMBL/GenBank/DDBJ databases">
        <title>Arthrobacter sp. nov., isolated from raw cow's milk with high bacterial count.</title>
        <authorList>
            <person name="Hahne J."/>
            <person name="Isele D."/>
            <person name="Lipski A."/>
        </authorList>
    </citation>
    <scope>NUCLEOTIDE SEQUENCE [LARGE SCALE GENOMIC DNA]</scope>
    <source>
        <strain evidence="3 4">JZ R-183</strain>
    </source>
</reference>
<dbReference type="GO" id="GO:0003677">
    <property type="term" value="F:DNA binding"/>
    <property type="evidence" value="ECO:0007669"/>
    <property type="project" value="UniProtKB-KW"/>
</dbReference>
<organism evidence="3 4">
    <name type="scientific">Galactobacter caseinivorans</name>
    <dbReference type="NCBI Taxonomy" id="2676123"/>
    <lineage>
        <taxon>Bacteria</taxon>
        <taxon>Bacillati</taxon>
        <taxon>Actinomycetota</taxon>
        <taxon>Actinomycetes</taxon>
        <taxon>Micrococcales</taxon>
        <taxon>Micrococcaceae</taxon>
        <taxon>Galactobacter</taxon>
    </lineage>
</organism>
<evidence type="ECO:0000256" key="1">
    <source>
        <dbReference type="SAM" id="MobiDB-lite"/>
    </source>
</evidence>
<name>A0A496PIH2_9MICC</name>
<proteinExistence type="predicted"/>
<keyword evidence="3" id="KW-0238">DNA-binding</keyword>
<dbReference type="Pfam" id="PF12728">
    <property type="entry name" value="HTH_17"/>
    <property type="match status" value="1"/>
</dbReference>
<feature type="domain" description="Helix-turn-helix" evidence="2">
    <location>
        <begin position="2"/>
        <end position="50"/>
    </location>
</feature>
<dbReference type="AlphaFoldDB" id="A0A496PIH2"/>
<evidence type="ECO:0000313" key="3">
    <source>
        <dbReference type="EMBL" id="RKW70275.1"/>
    </source>
</evidence>
<evidence type="ECO:0000259" key="2">
    <source>
        <dbReference type="Pfam" id="PF12728"/>
    </source>
</evidence>
<accession>A0A496PIH2</accession>
<comment type="caution">
    <text evidence="3">The sequence shown here is derived from an EMBL/GenBank/DDBJ whole genome shotgun (WGS) entry which is preliminary data.</text>
</comment>
<keyword evidence="4" id="KW-1185">Reference proteome</keyword>
<feature type="region of interest" description="Disordered" evidence="1">
    <location>
        <begin position="61"/>
        <end position="80"/>
    </location>
</feature>
<feature type="compositionally biased region" description="Basic and acidic residues" evidence="1">
    <location>
        <begin position="65"/>
        <end position="80"/>
    </location>
</feature>